<accession>A0A6H2A1G9</accession>
<proteinExistence type="predicted"/>
<dbReference type="InterPro" id="IPR057447">
    <property type="entry name" value="Bbp19-like_phage"/>
</dbReference>
<organism evidence="2">
    <name type="scientific">viral metagenome</name>
    <dbReference type="NCBI Taxonomy" id="1070528"/>
    <lineage>
        <taxon>unclassified sequences</taxon>
        <taxon>metagenomes</taxon>
        <taxon>organismal metagenomes</taxon>
    </lineage>
</organism>
<feature type="domain" description="Bbp19-like phage" evidence="1">
    <location>
        <begin position="19"/>
        <end position="76"/>
    </location>
</feature>
<sequence length="85" mass="9823">MDDKEQIEKLQALKTDYINTFSSENGKKVLEDLEKRCFIKTTAFANTDRDTNFNLGMQAIILHIKSMIDLDIERIKKRQEDADAG</sequence>
<dbReference type="AlphaFoldDB" id="A0A6H2A1G9"/>
<evidence type="ECO:0000313" key="2">
    <source>
        <dbReference type="EMBL" id="QJA53501.1"/>
    </source>
</evidence>
<gene>
    <name evidence="2" type="ORF">TM448A03592_0010</name>
</gene>
<dbReference type="EMBL" id="MT144426">
    <property type="protein sequence ID" value="QJA53501.1"/>
    <property type="molecule type" value="Genomic_DNA"/>
</dbReference>
<dbReference type="Pfam" id="PF25181">
    <property type="entry name" value="Phage_Bbp19"/>
    <property type="match status" value="1"/>
</dbReference>
<name>A0A6H2A1G9_9ZZZZ</name>
<protein>
    <recommendedName>
        <fullName evidence="1">Bbp19-like phage domain-containing protein</fullName>
    </recommendedName>
</protein>
<evidence type="ECO:0000259" key="1">
    <source>
        <dbReference type="Pfam" id="PF25181"/>
    </source>
</evidence>
<reference evidence="2" key="1">
    <citation type="submission" date="2020-03" db="EMBL/GenBank/DDBJ databases">
        <title>The deep terrestrial virosphere.</title>
        <authorList>
            <person name="Holmfeldt K."/>
            <person name="Nilsson E."/>
            <person name="Simone D."/>
            <person name="Lopez-Fernandez M."/>
            <person name="Wu X."/>
            <person name="de Brujin I."/>
            <person name="Lundin D."/>
            <person name="Andersson A."/>
            <person name="Bertilsson S."/>
            <person name="Dopson M."/>
        </authorList>
    </citation>
    <scope>NUCLEOTIDE SEQUENCE</scope>
    <source>
        <strain evidence="2">TM448A03592</strain>
    </source>
</reference>